<dbReference type="PANTHER" id="PTHR46670">
    <property type="entry name" value="ENDO/EXONUCLEASE/PHOSPHATASE DOMAIN-CONTAINING PROTEIN"/>
    <property type="match status" value="1"/>
</dbReference>
<dbReference type="Proteomes" id="UP001283361">
    <property type="component" value="Unassembled WGS sequence"/>
</dbReference>
<dbReference type="InterPro" id="IPR000477">
    <property type="entry name" value="RT_dom"/>
</dbReference>
<evidence type="ECO:0000256" key="1">
    <source>
        <dbReference type="SAM" id="SignalP"/>
    </source>
</evidence>
<evidence type="ECO:0000313" key="4">
    <source>
        <dbReference type="EMBL" id="KAK3713729.1"/>
    </source>
</evidence>
<dbReference type="Pfam" id="PF01359">
    <property type="entry name" value="Transposase_1"/>
    <property type="match status" value="1"/>
</dbReference>
<organism evidence="4 5">
    <name type="scientific">Elysia crispata</name>
    <name type="common">lettuce slug</name>
    <dbReference type="NCBI Taxonomy" id="231223"/>
    <lineage>
        <taxon>Eukaryota</taxon>
        <taxon>Metazoa</taxon>
        <taxon>Spiralia</taxon>
        <taxon>Lophotrochozoa</taxon>
        <taxon>Mollusca</taxon>
        <taxon>Gastropoda</taxon>
        <taxon>Heterobranchia</taxon>
        <taxon>Euthyneura</taxon>
        <taxon>Panpulmonata</taxon>
        <taxon>Sacoglossa</taxon>
        <taxon>Placobranchoidea</taxon>
        <taxon>Plakobranchidae</taxon>
        <taxon>Elysia</taxon>
    </lineage>
</organism>
<dbReference type="InterPro" id="IPR036691">
    <property type="entry name" value="Endo/exonu/phosph_ase_sf"/>
</dbReference>
<keyword evidence="5" id="KW-1185">Reference proteome</keyword>
<feature type="domain" description="Endonuclease/exonuclease/phosphatase" evidence="3">
    <location>
        <begin position="157"/>
        <end position="369"/>
    </location>
</feature>
<dbReference type="Gene3D" id="3.30.420.10">
    <property type="entry name" value="Ribonuclease H-like superfamily/Ribonuclease H"/>
    <property type="match status" value="1"/>
</dbReference>
<proteinExistence type="predicted"/>
<evidence type="ECO:0000313" key="5">
    <source>
        <dbReference type="Proteomes" id="UP001283361"/>
    </source>
</evidence>
<dbReference type="AlphaFoldDB" id="A0AAE0XV18"/>
<dbReference type="SUPFAM" id="SSF56219">
    <property type="entry name" value="DNase I-like"/>
    <property type="match status" value="1"/>
</dbReference>
<evidence type="ECO:0000259" key="3">
    <source>
        <dbReference type="Pfam" id="PF03372"/>
    </source>
</evidence>
<dbReference type="InterPro" id="IPR005135">
    <property type="entry name" value="Endo/exonuclease/phosphatase"/>
</dbReference>
<dbReference type="EMBL" id="JAWDGP010007553">
    <property type="protein sequence ID" value="KAK3713729.1"/>
    <property type="molecule type" value="Genomic_DNA"/>
</dbReference>
<evidence type="ECO:0000259" key="2">
    <source>
        <dbReference type="Pfam" id="PF00078"/>
    </source>
</evidence>
<sequence>MLGLVLFYLTFSHLVSLAIAQNVNTTVQKYSCVELRTIGQVFQVTPPLDVLARCAGLKILNISRSRCAIPTEHKKTRRKKRGERRKRHVIDVIRSANLGHFLTRDLAHECVANNRNVNINDACVANNRNVNINNLVYIDCSKDFRERTPHFRIGCINTQSCSNKTEMISDQLIEQDIDILCITETWLHEQGDDHILAMLRPPGYEIKSFPRIDQRGGGVAFIYRLSSFTIRTSEWSLTSHKTFEIATCSFQTSHNKQTIVCIYRPSSRKLRKTSTNGEETFFTEFNDLVCSLRQRGHPFVITGDLNIHVDIPTDLFTVLFQSILDQHELVQHVTVPTHNNGHTLDLIITTKEHSFLVDLEVIDKSISDHFLLGADIDTLKPKKLQHTVQSRDIKRLDKAAFLSDAASSLSSSTISAECLVSTLRDTLDKHAPVVTRTISVRPVAPRYTLGIKEAKRKRRQTERRWRKSRLQVHRDILAHQRNIINSLIRSHKKAYFTKKLEEVKKTKELFQTTDHLMGHQTSSYLPPGEDKELLLTFNNKIDNIRTFLGNDTPLPDEHEPSTGNTMTEFCYVTEEEITKYIKASSRDLDPIPTPLLKEYTMELVPYITKIINDSLATGVVPDIVKRAIVTPLLKKPALDETDLKNFRPVSNLNFLSKILEKVVLGQVLKHVKSNGFDEVLQSAYKMHHSTETALLKVTSDILDLVDDKNLCLLVLLDLTAAFDTIDHEILLNRLKKSFLVSGTVLTWELLRRSKNSRRVHGHTANAGGDFLGYDVTFLDSLVTGDETWLHHCTPETKQDSMTWKHPSSPVAKKFKVMRSAKKIMGTVFWDSRGVLLFETLQPGETINAARYCQTLDKLREAIRRKRPGQLTNGVILQHDNATPHTARVTQGWLEKYRWEILPHPPHSPDLAPSDYHLFGPLKRAGRKAL</sequence>
<dbReference type="GO" id="GO:0003676">
    <property type="term" value="F:nucleic acid binding"/>
    <property type="evidence" value="ECO:0007669"/>
    <property type="project" value="InterPro"/>
</dbReference>
<feature type="chain" id="PRO_5042207309" description="Reverse transcriptase domain-containing protein" evidence="1">
    <location>
        <begin position="21"/>
        <end position="929"/>
    </location>
</feature>
<evidence type="ECO:0008006" key="6">
    <source>
        <dbReference type="Google" id="ProtNLM"/>
    </source>
</evidence>
<dbReference type="InterPro" id="IPR036397">
    <property type="entry name" value="RNaseH_sf"/>
</dbReference>
<accession>A0AAE0XV18</accession>
<keyword evidence="1" id="KW-0732">Signal</keyword>
<gene>
    <name evidence="4" type="ORF">RRG08_059708</name>
</gene>
<name>A0AAE0XV18_9GAST</name>
<reference evidence="4" key="1">
    <citation type="journal article" date="2023" name="G3 (Bethesda)">
        <title>A reference genome for the long-term kleptoplast-retaining sea slug Elysia crispata morphotype clarki.</title>
        <authorList>
            <person name="Eastman K.E."/>
            <person name="Pendleton A.L."/>
            <person name="Shaikh M.A."/>
            <person name="Suttiyut T."/>
            <person name="Ogas R."/>
            <person name="Tomko P."/>
            <person name="Gavelis G."/>
            <person name="Widhalm J.R."/>
            <person name="Wisecaver J.H."/>
        </authorList>
    </citation>
    <scope>NUCLEOTIDE SEQUENCE</scope>
    <source>
        <strain evidence="4">ECLA1</strain>
    </source>
</reference>
<comment type="caution">
    <text evidence="4">The sequence shown here is derived from an EMBL/GenBank/DDBJ whole genome shotgun (WGS) entry which is preliminary data.</text>
</comment>
<dbReference type="Pfam" id="PF00078">
    <property type="entry name" value="RVT_1"/>
    <property type="match status" value="1"/>
</dbReference>
<dbReference type="Gene3D" id="3.60.10.10">
    <property type="entry name" value="Endonuclease/exonuclease/phosphatase"/>
    <property type="match status" value="1"/>
</dbReference>
<dbReference type="PANTHER" id="PTHR46670:SF3">
    <property type="entry name" value="ENDONUCLEASE_EXONUCLEASE_PHOSPHATASE DOMAIN-CONTAINING PROTEIN"/>
    <property type="match status" value="1"/>
</dbReference>
<dbReference type="Pfam" id="PF03372">
    <property type="entry name" value="Exo_endo_phos"/>
    <property type="match status" value="1"/>
</dbReference>
<protein>
    <recommendedName>
        <fullName evidence="6">Reverse transcriptase domain-containing protein</fullName>
    </recommendedName>
</protein>
<dbReference type="InterPro" id="IPR001888">
    <property type="entry name" value="Transposase_1"/>
</dbReference>
<feature type="domain" description="Reverse transcriptase" evidence="2">
    <location>
        <begin position="637"/>
        <end position="755"/>
    </location>
</feature>
<dbReference type="GO" id="GO:0003824">
    <property type="term" value="F:catalytic activity"/>
    <property type="evidence" value="ECO:0007669"/>
    <property type="project" value="InterPro"/>
</dbReference>
<feature type="signal peptide" evidence="1">
    <location>
        <begin position="1"/>
        <end position="20"/>
    </location>
</feature>